<sequence>MSVTVRLADAESIRLTANAVETVPPDRLEFTLRGRLTMTEALLAQFEGATLNPVRIAVSADGDPVEIDLTASAALRLEDVDVGVATPDPDDITDGVDALRPSANDDPDGADVRPDVLAFTVEGAIRDVPPATLAAIVDDAPGIESATFAVEEPLRSDGGEANDVVFELTLFGYGIVVRRDGTIVVGSSEGLTGIDLP</sequence>
<evidence type="ECO:0000313" key="3">
    <source>
        <dbReference type="Proteomes" id="UP000010843"/>
    </source>
</evidence>
<keyword evidence="4" id="KW-1185">Reference proteome</keyword>
<dbReference type="RefSeq" id="WP_006179477.1">
    <property type="nucleotide sequence ID" value="NC_019962.1"/>
</dbReference>
<evidence type="ECO:0000313" key="2">
    <source>
        <dbReference type="EMBL" id="ELY81737.1"/>
    </source>
</evidence>
<evidence type="ECO:0000313" key="1">
    <source>
        <dbReference type="EMBL" id="AGB31328.1"/>
    </source>
</evidence>
<dbReference type="OrthoDB" id="186203at2157"/>
<accession>L0JKH4</accession>
<gene>
    <name evidence="1" type="ordered locus">Natpe_1424</name>
    <name evidence="2" type="ORF">C488_00829</name>
</gene>
<dbReference type="eggNOG" id="arCOG11845">
    <property type="taxonomic scope" value="Archaea"/>
</dbReference>
<name>L0JKH4_NATP1</name>
<protein>
    <submittedName>
        <fullName evidence="1">Uncharacterized protein</fullName>
    </submittedName>
</protein>
<reference evidence="1" key="2">
    <citation type="submission" date="2012-02" db="EMBL/GenBank/DDBJ databases">
        <title>Complete sequence of chromosome of Natrinema pellirubrum DSM 15624.</title>
        <authorList>
            <consortium name="US DOE Joint Genome Institute"/>
            <person name="Lucas S."/>
            <person name="Han J."/>
            <person name="Lapidus A."/>
            <person name="Cheng J.-F."/>
            <person name="Goodwin L."/>
            <person name="Pitluck S."/>
            <person name="Peters L."/>
            <person name="Teshima H."/>
            <person name="Detter J.C."/>
            <person name="Han C."/>
            <person name="Tapia R."/>
            <person name="Land M."/>
            <person name="Hauser L."/>
            <person name="Kyrpides N."/>
            <person name="Ivanova N."/>
            <person name="Pagani I."/>
            <person name="Sproer C."/>
            <person name="Anderson I."/>
            <person name="Woyke T."/>
        </authorList>
    </citation>
    <scope>NUCLEOTIDE SEQUENCE</scope>
    <source>
        <strain evidence="1">DSM 15624</strain>
    </source>
</reference>
<evidence type="ECO:0000313" key="4">
    <source>
        <dbReference type="Proteomes" id="UP000011593"/>
    </source>
</evidence>
<dbReference type="HOGENOM" id="CLU_1381440_0_0_2"/>
<dbReference type="EMBL" id="AOIE01000004">
    <property type="protein sequence ID" value="ELY81737.1"/>
    <property type="molecule type" value="Genomic_DNA"/>
</dbReference>
<dbReference type="EMBL" id="CP003372">
    <property type="protein sequence ID" value="AGB31328.1"/>
    <property type="molecule type" value="Genomic_DNA"/>
</dbReference>
<reference evidence="2 4" key="3">
    <citation type="journal article" date="2014" name="PLoS Genet.">
        <title>Phylogenetically driven sequencing of extremely halophilic archaea reveals strategies for static and dynamic osmo-response.</title>
        <authorList>
            <person name="Becker E.A."/>
            <person name="Seitzer P.M."/>
            <person name="Tritt A."/>
            <person name="Larsen D."/>
            <person name="Krusor M."/>
            <person name="Yao A.I."/>
            <person name="Wu D."/>
            <person name="Madern D."/>
            <person name="Eisen J.A."/>
            <person name="Darling A.E."/>
            <person name="Facciotti M.T."/>
        </authorList>
    </citation>
    <scope>NUCLEOTIDE SEQUENCE [LARGE SCALE GENOMIC DNA]</scope>
    <source>
        <strain evidence="2 4">DSM 15624</strain>
    </source>
</reference>
<reference evidence="3" key="1">
    <citation type="submission" date="2012-02" db="EMBL/GenBank/DDBJ databases">
        <title>Complete sequence of chromosome of Natrinema pellirubrum DSM 15624.</title>
        <authorList>
            <person name="Lucas S."/>
            <person name="Han J."/>
            <person name="Lapidus A."/>
            <person name="Cheng J.-F."/>
            <person name="Goodwin L."/>
            <person name="Pitluck S."/>
            <person name="Peters L."/>
            <person name="Teshima H."/>
            <person name="Detter J.C."/>
            <person name="Han C."/>
            <person name="Tapia R."/>
            <person name="Land M."/>
            <person name="Hauser L."/>
            <person name="Kyrpides N."/>
            <person name="Ivanova N."/>
            <person name="Pagani I."/>
            <person name="Sproer C."/>
            <person name="Anderson I."/>
            <person name="Woyke T."/>
        </authorList>
    </citation>
    <scope>NUCLEOTIDE SEQUENCE [LARGE SCALE GENOMIC DNA]</scope>
    <source>
        <strain evidence="3">DSM 15624 / JCM 10476 / NCIMB 786</strain>
    </source>
</reference>
<proteinExistence type="predicted"/>
<dbReference type="PATRIC" id="fig|797303.5.peg.171"/>
<organism evidence="1 3">
    <name type="scientific">Natrinema pellirubrum (strain DSM 15624 / CIP 106293 / JCM 10476 / NCIMB 786 / 157)</name>
    <dbReference type="NCBI Taxonomy" id="797303"/>
    <lineage>
        <taxon>Archaea</taxon>
        <taxon>Methanobacteriati</taxon>
        <taxon>Methanobacteriota</taxon>
        <taxon>Stenosarchaea group</taxon>
        <taxon>Halobacteria</taxon>
        <taxon>Halobacteriales</taxon>
        <taxon>Natrialbaceae</taxon>
        <taxon>Natrinema</taxon>
    </lineage>
</organism>
<dbReference type="AlphaFoldDB" id="L0JKH4"/>
<dbReference type="Proteomes" id="UP000011593">
    <property type="component" value="Unassembled WGS sequence"/>
</dbReference>
<dbReference type="KEGG" id="npe:Natpe_1424"/>
<dbReference type="Proteomes" id="UP000010843">
    <property type="component" value="Chromosome"/>
</dbReference>
<dbReference type="GeneID" id="14334587"/>